<feature type="coiled-coil region" evidence="1">
    <location>
        <begin position="239"/>
        <end position="289"/>
    </location>
</feature>
<keyword evidence="4" id="KW-1185">Reference proteome</keyword>
<accession>A0ABX8WZV8</accession>
<dbReference type="InterPro" id="IPR043504">
    <property type="entry name" value="Peptidase_S1_PA_chymotrypsin"/>
</dbReference>
<dbReference type="Proteomes" id="UP000826540">
    <property type="component" value="Chromosome"/>
</dbReference>
<gene>
    <name evidence="3" type="ORF">K2F26_00605</name>
</gene>
<dbReference type="GO" id="GO:0006508">
    <property type="term" value="P:proteolysis"/>
    <property type="evidence" value="ECO:0007669"/>
    <property type="project" value="UniProtKB-KW"/>
</dbReference>
<dbReference type="Gene3D" id="2.40.10.10">
    <property type="entry name" value="Trypsin-like serine proteases"/>
    <property type="match status" value="2"/>
</dbReference>
<sequence>MSTANYFITFKNAIARIYNKNGKVIGAGFLVSQYHLLTCDHVVKTALDIKNNIQESPDGIIELDFPLIASGQKLKAKVVFWQPVNPGQSKEDIAGLDIAGLQIEETLPMGVSPIKLVTTSDYWQHKFRIFGFPQGHDTGVWADGELRDVQATRWIQIEAIKVTGYQIEPGFSGSPIWDETLQGVVGMTVAAEKKREGVKAAFMIPTTVLVEAWSFLNQSIQQPSINSSPSLSRVQEIKARELNKRLVILEGDYEAVYNQLNYTENAESRNNLQRQLNRIEKDMNDVVEQLKMIG</sequence>
<reference evidence="3 4" key="1">
    <citation type="journal article" date="2022" name="J. Am. Chem. Soc.">
        <title>Biosynthesis of Guanitoxin Enables Global Environmental Detection in Freshwater Cyanobacteria.</title>
        <authorList>
            <person name="Lima S.T."/>
            <person name="Fallon T.R."/>
            <person name="Cordoza J.L."/>
            <person name="Chekan J.R."/>
            <person name="Delbaje E."/>
            <person name="Hopiavuori A.R."/>
            <person name="Alvarenga D.O."/>
            <person name="Wood S.M."/>
            <person name="Luhavaya H."/>
            <person name="Baumgartner J.T."/>
            <person name="Dorr F.A."/>
            <person name="Etchegaray A."/>
            <person name="Pinto E."/>
            <person name="McKinnie S.M.K."/>
            <person name="Fiore M.F."/>
            <person name="Moore B.S."/>
        </authorList>
    </citation>
    <scope>NUCLEOTIDE SEQUENCE [LARGE SCALE GENOMIC DNA]</scope>
    <source>
        <strain evidence="3 4">ITEP-024</strain>
    </source>
</reference>
<keyword evidence="3" id="KW-0378">Hydrolase</keyword>
<evidence type="ECO:0000313" key="4">
    <source>
        <dbReference type="Proteomes" id="UP000826540"/>
    </source>
</evidence>
<evidence type="ECO:0000256" key="1">
    <source>
        <dbReference type="SAM" id="Coils"/>
    </source>
</evidence>
<dbReference type="RefSeq" id="WP_220609956.1">
    <property type="nucleotide sequence ID" value="NZ_CP080598.1"/>
</dbReference>
<dbReference type="InterPro" id="IPR045438">
    <property type="entry name" value="EAD9"/>
</dbReference>
<proteinExistence type="predicted"/>
<evidence type="ECO:0000259" key="2">
    <source>
        <dbReference type="Pfam" id="PF19962"/>
    </source>
</evidence>
<dbReference type="Pfam" id="PF19962">
    <property type="entry name" value="EAD9"/>
    <property type="match status" value="1"/>
</dbReference>
<organism evidence="3 4">
    <name type="scientific">Sphaerospermopsis torques-reginae ITEP-024</name>
    <dbReference type="NCBI Taxonomy" id="984208"/>
    <lineage>
        <taxon>Bacteria</taxon>
        <taxon>Bacillati</taxon>
        <taxon>Cyanobacteriota</taxon>
        <taxon>Cyanophyceae</taxon>
        <taxon>Nostocales</taxon>
        <taxon>Aphanizomenonaceae</taxon>
        <taxon>Sphaerospermopsis</taxon>
        <taxon>Sphaerospermopsis torques-reginae</taxon>
    </lineage>
</organism>
<dbReference type="Pfam" id="PF13365">
    <property type="entry name" value="Trypsin_2"/>
    <property type="match status" value="1"/>
</dbReference>
<dbReference type="InterPro" id="IPR009003">
    <property type="entry name" value="Peptidase_S1_PA"/>
</dbReference>
<dbReference type="EMBL" id="CP080598">
    <property type="protein sequence ID" value="QYX31980.1"/>
    <property type="molecule type" value="Genomic_DNA"/>
</dbReference>
<dbReference type="GO" id="GO:0008233">
    <property type="term" value="F:peptidase activity"/>
    <property type="evidence" value="ECO:0007669"/>
    <property type="project" value="UniProtKB-KW"/>
</dbReference>
<keyword evidence="3" id="KW-0645">Protease</keyword>
<name>A0ABX8WZV8_9CYAN</name>
<feature type="domain" description="Effector-associated" evidence="2">
    <location>
        <begin position="232"/>
        <end position="293"/>
    </location>
</feature>
<keyword evidence="1" id="KW-0175">Coiled coil</keyword>
<evidence type="ECO:0000313" key="3">
    <source>
        <dbReference type="EMBL" id="QYX31980.1"/>
    </source>
</evidence>
<dbReference type="SUPFAM" id="SSF50494">
    <property type="entry name" value="Trypsin-like serine proteases"/>
    <property type="match status" value="1"/>
</dbReference>
<protein>
    <submittedName>
        <fullName evidence="3">Serine protease</fullName>
    </submittedName>
</protein>